<dbReference type="EMBL" id="VSSQ01037379">
    <property type="protein sequence ID" value="MPM90052.1"/>
    <property type="molecule type" value="Genomic_DNA"/>
</dbReference>
<comment type="caution">
    <text evidence="2">The sequence shown here is derived from an EMBL/GenBank/DDBJ whole genome shotgun (WGS) entry which is preliminary data.</text>
</comment>
<organism evidence="2">
    <name type="scientific">bioreactor metagenome</name>
    <dbReference type="NCBI Taxonomy" id="1076179"/>
    <lineage>
        <taxon>unclassified sequences</taxon>
        <taxon>metagenomes</taxon>
        <taxon>ecological metagenomes</taxon>
    </lineage>
</organism>
<sequence length="72" mass="7189">MITPPDDGSAAFAGAAAAAGAGAAGLTAADPSAEDAGESYLEESAASTGSDNEINARERIDKNKMLLYLILM</sequence>
<dbReference type="AlphaFoldDB" id="A0A645DNE0"/>
<feature type="compositionally biased region" description="Acidic residues" evidence="1">
    <location>
        <begin position="32"/>
        <end position="41"/>
    </location>
</feature>
<proteinExistence type="predicted"/>
<protein>
    <submittedName>
        <fullName evidence="2">Uncharacterized protein</fullName>
    </submittedName>
</protein>
<evidence type="ECO:0000256" key="1">
    <source>
        <dbReference type="SAM" id="MobiDB-lite"/>
    </source>
</evidence>
<accession>A0A645DNE0</accession>
<feature type="region of interest" description="Disordered" evidence="1">
    <location>
        <begin position="27"/>
        <end position="53"/>
    </location>
</feature>
<evidence type="ECO:0000313" key="2">
    <source>
        <dbReference type="EMBL" id="MPM90052.1"/>
    </source>
</evidence>
<name>A0A645DNE0_9ZZZZ</name>
<gene>
    <name evidence="2" type="ORF">SDC9_137168</name>
</gene>
<reference evidence="2" key="1">
    <citation type="submission" date="2019-08" db="EMBL/GenBank/DDBJ databases">
        <authorList>
            <person name="Kucharzyk K."/>
            <person name="Murdoch R.W."/>
            <person name="Higgins S."/>
            <person name="Loffler F."/>
        </authorList>
    </citation>
    <scope>NUCLEOTIDE SEQUENCE</scope>
</reference>